<organism evidence="1">
    <name type="scientific">Rhizophagus irregularis (strain DAOM 181602 / DAOM 197198 / MUCL 43194)</name>
    <name type="common">Arbuscular mycorrhizal fungus</name>
    <name type="synonym">Glomus intraradices</name>
    <dbReference type="NCBI Taxonomy" id="747089"/>
    <lineage>
        <taxon>Eukaryota</taxon>
        <taxon>Fungi</taxon>
        <taxon>Fungi incertae sedis</taxon>
        <taxon>Mucoromycota</taxon>
        <taxon>Glomeromycotina</taxon>
        <taxon>Glomeromycetes</taxon>
        <taxon>Glomerales</taxon>
        <taxon>Glomeraceae</taxon>
        <taxon>Rhizophagus</taxon>
    </lineage>
</organism>
<sequence length="54" mass="6127">MGQSAESIILVEILHFEILVTWDLNWFSNIWGSISSSISNSLFTVKLFLTLNPN</sequence>
<gene>
    <name evidence="1" type="ORF">GLOINDRAFT_27235</name>
</gene>
<proteinExistence type="predicted"/>
<protein>
    <submittedName>
        <fullName evidence="1">Uncharacterized protein</fullName>
    </submittedName>
</protein>
<name>U9TVY3_RHIID</name>
<dbReference type="AlphaFoldDB" id="U9TVY3"/>
<evidence type="ECO:0000313" key="1">
    <source>
        <dbReference type="EMBL" id="ESA12359.1"/>
    </source>
</evidence>
<reference evidence="1" key="1">
    <citation type="submission" date="2013-07" db="EMBL/GenBank/DDBJ databases">
        <title>The genome of an arbuscular mycorrhizal fungus provides insights into the evolution of the oldest plant symbiosis.</title>
        <authorList>
            <consortium name="DOE Joint Genome Institute"/>
            <person name="Tisserant E."/>
            <person name="Malbreil M."/>
            <person name="Kuo A."/>
            <person name="Kohler A."/>
            <person name="Symeonidi A."/>
            <person name="Balestrini R."/>
            <person name="Charron P."/>
            <person name="Duensing N."/>
            <person name="Frei-dit-Frey N."/>
            <person name="Gianinazzi-Pearson V."/>
            <person name="Gilbert B."/>
            <person name="Handa Y."/>
            <person name="Hijri M."/>
            <person name="Kaul R."/>
            <person name="Kawaguchi M."/>
            <person name="Krajinski F."/>
            <person name="Lammers P."/>
            <person name="Lapierre D."/>
            <person name="Masclaux F.G."/>
            <person name="Murat C."/>
            <person name="Morin E."/>
            <person name="Ndikumana S."/>
            <person name="Pagni M."/>
            <person name="Petitpierre D."/>
            <person name="Requena N."/>
            <person name="Rosikiewicz P."/>
            <person name="Riley R."/>
            <person name="Saito K."/>
            <person name="San Clemente H."/>
            <person name="Shapiro H."/>
            <person name="van Tuinen D."/>
            <person name="Becard G."/>
            <person name="Bonfante P."/>
            <person name="Paszkowski U."/>
            <person name="Shachar-Hill Y."/>
            <person name="Young J.P."/>
            <person name="Sanders I.R."/>
            <person name="Henrissat B."/>
            <person name="Rensing S.A."/>
            <person name="Grigoriev I.V."/>
            <person name="Corradi N."/>
            <person name="Roux C."/>
            <person name="Martin F."/>
        </authorList>
    </citation>
    <scope>NUCLEOTIDE SEQUENCE</scope>
    <source>
        <strain evidence="1">DAOM 197198</strain>
    </source>
</reference>
<accession>U9TVY3</accession>
<dbReference type="HOGENOM" id="CLU_3051509_0_0_1"/>
<dbReference type="EMBL" id="KI285014">
    <property type="protein sequence ID" value="ESA12359.1"/>
    <property type="molecule type" value="Genomic_DNA"/>
</dbReference>